<dbReference type="InterPro" id="IPR008925">
    <property type="entry name" value="aa_tRNA-synth_I_cd-bd_sf"/>
</dbReference>
<evidence type="ECO:0000256" key="2">
    <source>
        <dbReference type="ARBA" id="ARBA00022598"/>
    </source>
</evidence>
<dbReference type="GO" id="GO:0006424">
    <property type="term" value="P:glutamyl-tRNA aminoacylation"/>
    <property type="evidence" value="ECO:0007669"/>
    <property type="project" value="TreeGrafter"/>
</dbReference>
<keyword evidence="3 7" id="KW-0547">Nucleotide-binding</keyword>
<dbReference type="GO" id="GO:0005524">
    <property type="term" value="F:ATP binding"/>
    <property type="evidence" value="ECO:0007669"/>
    <property type="project" value="UniProtKB-KW"/>
</dbReference>
<feature type="domain" description="Glutamyl/glutaminyl-tRNA synthetase class Ib catalytic" evidence="8">
    <location>
        <begin position="9"/>
        <end position="81"/>
    </location>
</feature>
<dbReference type="Gene3D" id="1.10.1160.10">
    <property type="entry name" value="Glutamyl-trna Synthetase, Domain 2"/>
    <property type="match status" value="1"/>
</dbReference>
<evidence type="ECO:0000259" key="9">
    <source>
        <dbReference type="Pfam" id="PF19269"/>
    </source>
</evidence>
<evidence type="ECO:0000313" key="11">
    <source>
        <dbReference type="EMBL" id="CAE0263513.1"/>
    </source>
</evidence>
<keyword evidence="4 7" id="KW-0067">ATP-binding</keyword>
<evidence type="ECO:0000256" key="6">
    <source>
        <dbReference type="ARBA" id="ARBA00023146"/>
    </source>
</evidence>
<comment type="similarity">
    <text evidence="1">Belongs to the class-I aminoacyl-tRNA synthetase family. Glutamate--tRNA ligase type 1 subfamily.</text>
</comment>
<evidence type="ECO:0000256" key="1">
    <source>
        <dbReference type="ARBA" id="ARBA00007894"/>
    </source>
</evidence>
<evidence type="ECO:0000256" key="4">
    <source>
        <dbReference type="ARBA" id="ARBA00022840"/>
    </source>
</evidence>
<evidence type="ECO:0000256" key="5">
    <source>
        <dbReference type="ARBA" id="ARBA00022917"/>
    </source>
</evidence>
<dbReference type="SUPFAM" id="SSF48163">
    <property type="entry name" value="An anticodon-binding domain of class I aminoacyl-tRNA synthetases"/>
    <property type="match status" value="1"/>
</dbReference>
<dbReference type="GO" id="GO:0005739">
    <property type="term" value="C:mitochondrion"/>
    <property type="evidence" value="ECO:0007669"/>
    <property type="project" value="TreeGrafter"/>
</dbReference>
<dbReference type="InterPro" id="IPR020061">
    <property type="entry name" value="Glu_tRNA_lig_a-bdl"/>
</dbReference>
<dbReference type="InterPro" id="IPR045462">
    <property type="entry name" value="aa-tRNA-synth_I_cd-bd"/>
</dbReference>
<evidence type="ECO:0000313" key="10">
    <source>
        <dbReference type="EMBL" id="CAE0263507.1"/>
    </source>
</evidence>
<proteinExistence type="inferred from homology"/>
<accession>A0A7S3GE88</accession>
<sequence>MSAFNICLYRAKLSKRQQHASVSYYVDRGFLPEAVINFVSLLGWNPKTTKEIFNLNELVNEFSLGNVQKGGAVVDESRMMWMNREHLRRRVPENLGIITDEYAEIIFAVQNAAKATIPSLSGAMVNEKRLAKLIPAVVEHVDVAAEIGTNFPFLFSDPDLSSDAASTFLSSFWGTPSTMILSNLIKGLSEIKEADWNPPTIKKELKKSLKVGQKVPFRSALQLLRLAVTGTSIGPSIIDIVCALERDIVLSRLKTLEFFVQEKSDETR</sequence>
<gene>
    <name evidence="10" type="ORF">PBIL07802_LOCUS25808</name>
    <name evidence="11" type="ORF">PBIL07802_LOCUS25814</name>
    <name evidence="12" type="ORF">PBIL07802_LOCUS25816</name>
</gene>
<dbReference type="InterPro" id="IPR049940">
    <property type="entry name" value="GluQ/Sye"/>
</dbReference>
<dbReference type="EMBL" id="HBIB01039651">
    <property type="protein sequence ID" value="CAE0263515.1"/>
    <property type="molecule type" value="Transcribed_RNA"/>
</dbReference>
<dbReference type="EMBL" id="HBIB01039649">
    <property type="protein sequence ID" value="CAE0263513.1"/>
    <property type="molecule type" value="Transcribed_RNA"/>
</dbReference>
<dbReference type="Pfam" id="PF19269">
    <property type="entry name" value="Anticodon_2"/>
    <property type="match status" value="1"/>
</dbReference>
<evidence type="ECO:0000313" key="12">
    <source>
        <dbReference type="EMBL" id="CAE0263515.1"/>
    </source>
</evidence>
<dbReference type="GO" id="GO:0004818">
    <property type="term" value="F:glutamate-tRNA ligase activity"/>
    <property type="evidence" value="ECO:0007669"/>
    <property type="project" value="TreeGrafter"/>
</dbReference>
<evidence type="ECO:0008006" key="13">
    <source>
        <dbReference type="Google" id="ProtNLM"/>
    </source>
</evidence>
<evidence type="ECO:0000256" key="7">
    <source>
        <dbReference type="RuleBase" id="RU363037"/>
    </source>
</evidence>
<evidence type="ECO:0000256" key="3">
    <source>
        <dbReference type="ARBA" id="ARBA00022741"/>
    </source>
</evidence>
<dbReference type="Gene3D" id="1.10.10.350">
    <property type="match status" value="1"/>
</dbReference>
<dbReference type="InterPro" id="IPR020058">
    <property type="entry name" value="Glu/Gln-tRNA-synth_Ib_cat-dom"/>
</dbReference>
<protein>
    <recommendedName>
        <fullName evidence="13">Glutamate--tRNA ligase</fullName>
    </recommendedName>
</protein>
<dbReference type="SUPFAM" id="SSF52374">
    <property type="entry name" value="Nucleotidylyl transferase"/>
    <property type="match status" value="1"/>
</dbReference>
<dbReference type="EMBL" id="HBIB01039643">
    <property type="protein sequence ID" value="CAE0263507.1"/>
    <property type="molecule type" value="Transcribed_RNA"/>
</dbReference>
<dbReference type="PANTHER" id="PTHR43311:SF2">
    <property type="entry name" value="GLUTAMATE--TRNA LIGASE, MITOCHONDRIAL-RELATED"/>
    <property type="match status" value="1"/>
</dbReference>
<reference evidence="12" key="1">
    <citation type="submission" date="2021-01" db="EMBL/GenBank/DDBJ databases">
        <authorList>
            <person name="Corre E."/>
            <person name="Pelletier E."/>
            <person name="Niang G."/>
            <person name="Scheremetjew M."/>
            <person name="Finn R."/>
            <person name="Kale V."/>
            <person name="Holt S."/>
            <person name="Cochrane G."/>
            <person name="Meng A."/>
            <person name="Brown T."/>
            <person name="Cohen L."/>
        </authorList>
    </citation>
    <scope>NUCLEOTIDE SEQUENCE</scope>
    <source>
        <strain evidence="12">NIES-2562</strain>
    </source>
</reference>
<keyword evidence="5 7" id="KW-0648">Protein biosynthesis</keyword>
<feature type="domain" description="Aminoacyl-tRNA synthetase class I anticodon-binding" evidence="9">
    <location>
        <begin position="120"/>
        <end position="254"/>
    </location>
</feature>
<dbReference type="InterPro" id="IPR020751">
    <property type="entry name" value="aa-tRNA-synth_I_codon-bd_sub2"/>
</dbReference>
<dbReference type="AlphaFoldDB" id="A0A7S3GE88"/>
<keyword evidence="2 7" id="KW-0436">Ligase</keyword>
<organism evidence="12">
    <name type="scientific">Palpitomonas bilix</name>
    <dbReference type="NCBI Taxonomy" id="652834"/>
    <lineage>
        <taxon>Eukaryota</taxon>
        <taxon>Eukaryota incertae sedis</taxon>
    </lineage>
</organism>
<dbReference type="PANTHER" id="PTHR43311">
    <property type="entry name" value="GLUTAMATE--TRNA LIGASE"/>
    <property type="match status" value="1"/>
</dbReference>
<keyword evidence="6 7" id="KW-0030">Aminoacyl-tRNA synthetase</keyword>
<evidence type="ECO:0000259" key="8">
    <source>
        <dbReference type="Pfam" id="PF00749"/>
    </source>
</evidence>
<dbReference type="GO" id="GO:0000049">
    <property type="term" value="F:tRNA binding"/>
    <property type="evidence" value="ECO:0007669"/>
    <property type="project" value="InterPro"/>
</dbReference>
<dbReference type="Pfam" id="PF00749">
    <property type="entry name" value="tRNA-synt_1c"/>
    <property type="match status" value="1"/>
</dbReference>
<name>A0A7S3GE88_9EUKA</name>